<dbReference type="KEGG" id="hha:Hhal_1839"/>
<dbReference type="GO" id="GO:0043190">
    <property type="term" value="C:ATP-binding cassette (ABC) transporter complex"/>
    <property type="evidence" value="ECO:0007669"/>
    <property type="project" value="InterPro"/>
</dbReference>
<dbReference type="eggNOG" id="COG0767">
    <property type="taxonomic scope" value="Bacteria"/>
</dbReference>
<dbReference type="PANTHER" id="PTHR30188:SF3">
    <property type="entry name" value="ABC TRANSPORTER PERMEASE"/>
    <property type="match status" value="1"/>
</dbReference>
<feature type="transmembrane region" description="Helical" evidence="1">
    <location>
        <begin position="312"/>
        <end position="333"/>
    </location>
</feature>
<feature type="transmembrane region" description="Helical" evidence="1">
    <location>
        <begin position="353"/>
        <end position="372"/>
    </location>
</feature>
<dbReference type="Proteomes" id="UP000000647">
    <property type="component" value="Chromosome"/>
</dbReference>
<keyword evidence="3" id="KW-1185">Reference proteome</keyword>
<feature type="transmembrane region" description="Helical" evidence="1">
    <location>
        <begin position="131"/>
        <end position="150"/>
    </location>
</feature>
<evidence type="ECO:0008006" key="4">
    <source>
        <dbReference type="Google" id="ProtNLM"/>
    </source>
</evidence>
<feature type="transmembrane region" description="Helical" evidence="1">
    <location>
        <begin position="171"/>
        <end position="194"/>
    </location>
</feature>
<evidence type="ECO:0000256" key="1">
    <source>
        <dbReference type="SAM" id="Phobius"/>
    </source>
</evidence>
<feature type="transmembrane region" description="Helical" evidence="1">
    <location>
        <begin position="264"/>
        <end position="292"/>
    </location>
</feature>
<feature type="transmembrane region" description="Helical" evidence="1">
    <location>
        <begin position="206"/>
        <end position="226"/>
    </location>
</feature>
<protein>
    <recommendedName>
        <fullName evidence="4">Intermembrane phospholipid transport system permease protein MlaE</fullName>
    </recommendedName>
</protein>
<organism evidence="2 3">
    <name type="scientific">Halorhodospira halophila (strain DSM 244 / SL1)</name>
    <name type="common">Ectothiorhodospira halophila (strain DSM 244 / SL1)</name>
    <dbReference type="NCBI Taxonomy" id="349124"/>
    <lineage>
        <taxon>Bacteria</taxon>
        <taxon>Pseudomonadati</taxon>
        <taxon>Pseudomonadota</taxon>
        <taxon>Gammaproteobacteria</taxon>
        <taxon>Chromatiales</taxon>
        <taxon>Ectothiorhodospiraceae</taxon>
        <taxon>Halorhodospira</taxon>
    </lineage>
</organism>
<reference evidence="3" key="1">
    <citation type="submission" date="2006-12" db="EMBL/GenBank/DDBJ databases">
        <title>Complete sequence of Halorhodospira halophila SL1.</title>
        <authorList>
            <consortium name="US DOE Joint Genome Institute"/>
            <person name="Copeland A."/>
            <person name="Lucas S."/>
            <person name="Lapidus A."/>
            <person name="Barry K."/>
            <person name="Detter J.C."/>
            <person name="Glavina del Rio T."/>
            <person name="Hammon N."/>
            <person name="Israni S."/>
            <person name="Dalin E."/>
            <person name="Tice H."/>
            <person name="Pitluck S."/>
            <person name="Saunders E."/>
            <person name="Brettin T."/>
            <person name="Bruce D."/>
            <person name="Han C."/>
            <person name="Tapia R."/>
            <person name="Schmutz J."/>
            <person name="Larimer F."/>
            <person name="Land M."/>
            <person name="Hauser L."/>
            <person name="Kyrpides N."/>
            <person name="Mikhailova N."/>
            <person name="Hoff W."/>
            <person name="Richardson P."/>
        </authorList>
    </citation>
    <scope>NUCLEOTIDE SEQUENCE [LARGE SCALE GENOMIC DNA]</scope>
    <source>
        <strain evidence="3">DSM 244 / SL1</strain>
    </source>
</reference>
<dbReference type="Pfam" id="PF02405">
    <property type="entry name" value="MlaE"/>
    <property type="match status" value="1"/>
</dbReference>
<evidence type="ECO:0000313" key="3">
    <source>
        <dbReference type="Proteomes" id="UP000000647"/>
    </source>
</evidence>
<dbReference type="InterPro" id="IPR030802">
    <property type="entry name" value="Permease_MalE"/>
</dbReference>
<keyword evidence="1" id="KW-0812">Transmembrane</keyword>
<name>A1WY41_HALHL</name>
<dbReference type="RefSeq" id="WP_011814625.1">
    <property type="nucleotide sequence ID" value="NC_008789.1"/>
</dbReference>
<dbReference type="HOGENOM" id="CLU_045686_0_0_6"/>
<dbReference type="PANTHER" id="PTHR30188">
    <property type="entry name" value="ABC TRANSPORTER PERMEASE PROTEIN-RELATED"/>
    <property type="match status" value="1"/>
</dbReference>
<dbReference type="AlphaFoldDB" id="A1WY41"/>
<evidence type="ECO:0000313" key="2">
    <source>
        <dbReference type="EMBL" id="ABM62603.1"/>
    </source>
</evidence>
<keyword evidence="1" id="KW-1133">Transmembrane helix</keyword>
<accession>A1WY41</accession>
<sequence>MADPGHLECRAGAAAPEVRIRGDWTLAHYRTLLRQVEQTRLGGEPRVDLSALGRLDTAGATLLARLLGAARVEALARSTPELSAERRKLLQAVAAASERARTAPEPRGDPYFLGQLTIGLGAQMTHAGHQLARAIGFTGLVIAAFAAGLLRPWRWRLAAVSRQLQHTALEALPIVALLTFAVGAVIAVLGVTVLGRFGAGIFTVDLVAYAFLREFGVVLTAILLAGRSASAFTAQIGSMKANEELDAMRAQGFSPIEMLVIPRVVALLIAVPLLSFVAVVCGLAGGGLVTLLNVDVPAGRIIALYSDISVSHYLAGLAKAPIFAFVIAIIGCLEGIKCSASAQSVGTHTTSAVVQSIFWVIILNAVAALIYVELGW</sequence>
<proteinExistence type="predicted"/>
<dbReference type="EMBL" id="CP000544">
    <property type="protein sequence ID" value="ABM62603.1"/>
    <property type="molecule type" value="Genomic_DNA"/>
</dbReference>
<keyword evidence="1" id="KW-0472">Membrane</keyword>
<dbReference type="STRING" id="349124.Hhal_1839"/>
<gene>
    <name evidence="2" type="ordered locus">Hhal_1839</name>
</gene>
<dbReference type="GO" id="GO:0005548">
    <property type="term" value="F:phospholipid transporter activity"/>
    <property type="evidence" value="ECO:0007669"/>
    <property type="project" value="TreeGrafter"/>
</dbReference>
<reference evidence="2 3" key="2">
    <citation type="journal article" date="2013" name="Stand. Genomic Sci.">
        <title>Complete genome sequence of Halorhodospira halophila SL1.</title>
        <authorList>
            <person name="Challacombe J.F."/>
            <person name="Majid S."/>
            <person name="Deole R."/>
            <person name="Brettin T.S."/>
            <person name="Bruce D."/>
            <person name="Delano S.F."/>
            <person name="Detter J.C."/>
            <person name="Gleasner C.D."/>
            <person name="Han C.S."/>
            <person name="Misra M."/>
            <person name="Reitenga K.G."/>
            <person name="Mikhailova N."/>
            <person name="Woyke T."/>
            <person name="Pitluck S."/>
            <person name="Nolan M."/>
            <person name="Land M.L."/>
            <person name="Saunders E."/>
            <person name="Tapia R."/>
            <person name="Lapidus A."/>
            <person name="Ivanova N."/>
            <person name="Hoff W.D."/>
        </authorList>
    </citation>
    <scope>NUCLEOTIDE SEQUENCE [LARGE SCALE GENOMIC DNA]</scope>
    <source>
        <strain evidence="3">DSM 244 / SL1</strain>
    </source>
</reference>